<protein>
    <submittedName>
        <fullName evidence="1">Uncharacterized protein</fullName>
    </submittedName>
</protein>
<name>A0AB39CDH6_9VIRU</name>
<sequence>MAVAKRLLESRREWISRVLSTESVDYCLIRHKVTGEEWLVFTESRPGSHSPDLGGHRLSAGPEIGRMVVEEKRLKDCEIEFYTYDPKPKLSGVIHDGTGKELRDKIYGLESSHKLPRYKGKHLFTDPHGRRWFMFTDTTPSRHNMTRDPVLFKLTCERGIENYGGQGWMSMEHIHLYKGTWHFENLDNPPVLLDETARMNLAGTIQISEQHAKLYTIEETCDRDTATFTVKGQKDGYACDIKHYKLTLHLKGLCKETQALDIADIIHMICRIEFNQQEVVFRESELRIEYDERGPMFASSVRSNCGARYYNTMSTSKQNWSYVSVTRAALSRNFA</sequence>
<dbReference type="EMBL" id="PQ015378">
    <property type="protein sequence ID" value="XDJ14907.1"/>
    <property type="molecule type" value="Genomic_DNA"/>
</dbReference>
<organism evidence="1">
    <name type="scientific">Pseudomonas phage RVTF4</name>
    <dbReference type="NCBI Taxonomy" id="3236931"/>
    <lineage>
        <taxon>Viruses</taxon>
    </lineage>
</organism>
<accession>A0AB39CDH6</accession>
<evidence type="ECO:0000313" key="1">
    <source>
        <dbReference type="EMBL" id="XDJ14907.1"/>
    </source>
</evidence>
<reference evidence="1" key="1">
    <citation type="submission" date="2024-07" db="EMBL/GenBank/DDBJ databases">
        <authorList>
            <person name="Bringhurst R.M."/>
            <person name="Homer T.E."/>
        </authorList>
    </citation>
    <scope>NUCLEOTIDE SEQUENCE</scope>
</reference>
<proteinExistence type="predicted"/>